<proteinExistence type="predicted"/>
<dbReference type="Pfam" id="PF00923">
    <property type="entry name" value="TAL_FSA"/>
    <property type="match status" value="1"/>
</dbReference>
<protein>
    <submittedName>
        <fullName evidence="3">Fructose-6-phosphate aldolase</fullName>
    </submittedName>
</protein>
<sequence length="228" mass="24492">MELLLDTINLTAIEHYQKVINLAGVTSNPTIVKKEGKVDFFKHMKQIRSIIGDSATLHAQVVGQTEAAMLDDAHTIIDKIDSNVFIKVPTNEIGLAVMKALKKEGINVTATAIYTEFQGYLALAAGADYLAPYYNRMLNMNINANQVIQALAAEIKRTNAHSKILAASFHNIAQVNEAIENGSQAVTMGPDILASGLGMPAISQAVTDFSADWASIYGEGQTVSSIGK</sequence>
<dbReference type="GO" id="GO:0016832">
    <property type="term" value="F:aldehyde-lyase activity"/>
    <property type="evidence" value="ECO:0007669"/>
    <property type="project" value="InterPro"/>
</dbReference>
<dbReference type="InterPro" id="IPR001585">
    <property type="entry name" value="TAL/FSA"/>
</dbReference>
<dbReference type="SUPFAM" id="SSF51569">
    <property type="entry name" value="Aldolase"/>
    <property type="match status" value="1"/>
</dbReference>
<evidence type="ECO:0000256" key="1">
    <source>
        <dbReference type="ARBA" id="ARBA00004496"/>
    </source>
</evidence>
<comment type="subcellular location">
    <subcellularLocation>
        <location evidence="1">Cytoplasm</location>
    </subcellularLocation>
</comment>
<dbReference type="Proteomes" id="UP000007271">
    <property type="component" value="Unassembled WGS sequence"/>
</dbReference>
<dbReference type="PANTHER" id="PTHR10683">
    <property type="entry name" value="TRANSALDOLASE"/>
    <property type="match status" value="1"/>
</dbReference>
<dbReference type="GO" id="GO:0005975">
    <property type="term" value="P:carbohydrate metabolic process"/>
    <property type="evidence" value="ECO:0007669"/>
    <property type="project" value="InterPro"/>
</dbReference>
<dbReference type="CDD" id="cd00956">
    <property type="entry name" value="Transaldolase_FSA"/>
    <property type="match status" value="1"/>
</dbReference>
<reference evidence="3 4" key="1">
    <citation type="submission" date="2012-05" db="EMBL/GenBank/DDBJ databases">
        <title>Complete Genome Sequence of Lactobacillus coryniformis CECT5711.</title>
        <authorList>
            <person name="Rodriguez J.M."/>
        </authorList>
    </citation>
    <scope>NUCLEOTIDE SEQUENCE [LARGE SCALE GENOMIC DNA]</scope>
    <source>
        <strain evidence="4">CECT5711</strain>
    </source>
</reference>
<dbReference type="STRING" id="1185325.A11Y_46606"/>
<dbReference type="AlphaFoldDB" id="J3EMF7"/>
<gene>
    <name evidence="3" type="ORF">A11Y_46606</name>
</gene>
<keyword evidence="2" id="KW-0704">Schiff base</keyword>
<dbReference type="Gene3D" id="3.20.20.70">
    <property type="entry name" value="Aldolase class I"/>
    <property type="match status" value="1"/>
</dbReference>
<evidence type="ECO:0000313" key="4">
    <source>
        <dbReference type="Proteomes" id="UP000007271"/>
    </source>
</evidence>
<dbReference type="InterPro" id="IPR018225">
    <property type="entry name" value="Transaldolase_AS"/>
</dbReference>
<organism evidence="3 4">
    <name type="scientific">Loigolactobacillus coryniformis subsp. coryniformis CECT 5711</name>
    <dbReference type="NCBI Taxonomy" id="1185325"/>
    <lineage>
        <taxon>Bacteria</taxon>
        <taxon>Bacillati</taxon>
        <taxon>Bacillota</taxon>
        <taxon>Bacilli</taxon>
        <taxon>Lactobacillales</taxon>
        <taxon>Lactobacillaceae</taxon>
        <taxon>Loigolactobacillus</taxon>
    </lineage>
</organism>
<evidence type="ECO:0000313" key="3">
    <source>
        <dbReference type="EMBL" id="EJN53780.1"/>
    </source>
</evidence>
<dbReference type="PATRIC" id="fig|1185325.3.peg.2590"/>
<dbReference type="InterPro" id="IPR013785">
    <property type="entry name" value="Aldolase_TIM"/>
</dbReference>
<dbReference type="PANTHER" id="PTHR10683:SF28">
    <property type="entry name" value="TRANSALDOLASE C"/>
    <property type="match status" value="1"/>
</dbReference>
<dbReference type="EMBL" id="AKFP01000113">
    <property type="protein sequence ID" value="EJN53780.1"/>
    <property type="molecule type" value="Genomic_DNA"/>
</dbReference>
<dbReference type="NCBIfam" id="NF009299">
    <property type="entry name" value="PRK12656.1"/>
    <property type="match status" value="1"/>
</dbReference>
<accession>J3EMF7</accession>
<dbReference type="GO" id="GO:0005737">
    <property type="term" value="C:cytoplasm"/>
    <property type="evidence" value="ECO:0007669"/>
    <property type="project" value="UniProtKB-SubCell"/>
</dbReference>
<evidence type="ECO:0000256" key="2">
    <source>
        <dbReference type="ARBA" id="ARBA00023270"/>
    </source>
</evidence>
<name>J3EMF7_9LACO</name>
<dbReference type="RefSeq" id="WP_003680413.1">
    <property type="nucleotide sequence ID" value="NZ_AKFP01000113.1"/>
</dbReference>
<dbReference type="PROSITE" id="PS01054">
    <property type="entry name" value="TRANSALDOLASE_1"/>
    <property type="match status" value="1"/>
</dbReference>
<comment type="caution">
    <text evidence="3">The sequence shown here is derived from an EMBL/GenBank/DDBJ whole genome shotgun (WGS) entry which is preliminary data.</text>
</comment>
<dbReference type="InterPro" id="IPR033919">
    <property type="entry name" value="TSA/FSA_arc/bac"/>
</dbReference>